<evidence type="ECO:0000313" key="3">
    <source>
        <dbReference type="Proteomes" id="UP000067626"/>
    </source>
</evidence>
<name>A0A0K1EPD6_CHOCO</name>
<dbReference type="AlphaFoldDB" id="A0A0K1EPD6"/>
<dbReference type="OrthoDB" id="272075at2"/>
<feature type="region of interest" description="Disordered" evidence="1">
    <location>
        <begin position="1"/>
        <end position="42"/>
    </location>
</feature>
<accession>A0A0K1EPD6</accession>
<gene>
    <name evidence="2" type="ORF">CMC5_069380</name>
</gene>
<dbReference type="Proteomes" id="UP000067626">
    <property type="component" value="Chromosome"/>
</dbReference>
<keyword evidence="3" id="KW-1185">Reference proteome</keyword>
<sequence length="163" mass="16666">MTEPNDPTSPPGAADPATSPELVSPDDARADAPSDAPSSTLQLAGGHALEVRRGPGNDTLQLLQPDGQASISIHVTPQGITLSVQGAALTLHATGALAIDAETLALRGRSGVAIESGGDAHIDLEGDLHARARQQHLTATLGNVNIKANDDVKLDGERIKLNS</sequence>
<dbReference type="EMBL" id="CP012159">
    <property type="protein sequence ID" value="AKT42711.1"/>
    <property type="molecule type" value="Genomic_DNA"/>
</dbReference>
<proteinExistence type="predicted"/>
<evidence type="ECO:0000256" key="1">
    <source>
        <dbReference type="SAM" id="MobiDB-lite"/>
    </source>
</evidence>
<reference evidence="2 3" key="1">
    <citation type="submission" date="2015-07" db="EMBL/GenBank/DDBJ databases">
        <title>Genome analysis of myxobacterium Chondromyces crocatus Cm c5 reveals a high potential for natural compound synthesis and the genetic basis for the loss of fruiting body formation.</title>
        <authorList>
            <person name="Zaburannyi N."/>
            <person name="Bunk B."/>
            <person name="Maier J."/>
            <person name="Overmann J."/>
            <person name="Mueller R."/>
        </authorList>
    </citation>
    <scope>NUCLEOTIDE SEQUENCE [LARGE SCALE GENOMIC DNA]</scope>
    <source>
        <strain evidence="2 3">Cm c5</strain>
    </source>
</reference>
<dbReference type="STRING" id="52.CMC5_069380"/>
<organism evidence="2 3">
    <name type="scientific">Chondromyces crocatus</name>
    <dbReference type="NCBI Taxonomy" id="52"/>
    <lineage>
        <taxon>Bacteria</taxon>
        <taxon>Pseudomonadati</taxon>
        <taxon>Myxococcota</taxon>
        <taxon>Polyangia</taxon>
        <taxon>Polyangiales</taxon>
        <taxon>Polyangiaceae</taxon>
        <taxon>Chondromyces</taxon>
    </lineage>
</organism>
<protein>
    <submittedName>
        <fullName evidence="2">Uncharacterized protein</fullName>
    </submittedName>
</protein>
<dbReference type="KEGG" id="ccro:CMC5_069380"/>
<evidence type="ECO:0000313" key="2">
    <source>
        <dbReference type="EMBL" id="AKT42711.1"/>
    </source>
</evidence>
<dbReference type="RefSeq" id="WP_050434295.1">
    <property type="nucleotide sequence ID" value="NZ_CP012159.1"/>
</dbReference>